<accession>A0ACB9RV50</accession>
<sequence length="374" mass="42541">MAAGRRSSSTSALVSLLLFVEFVGEAAVGSVVTVPGRRKKQQRQGDVCDIYQGSWVYDESYPVYDSSACPYVRREFNCLKYGRTDTLYLRYRWRPHDCDLQRFDGEEFLRRFRGKSIMYVGDSLSLNNWQSLICLLHAAVPDSSIVQSTNGSISAVTFQDYGVSVMLFHSLYLVDIDQEILGRVMKLDSVSSGVVWKTVDVLIFNTWQWWYRAGEKQQWDYIQDGNEMLKDMDRMVAFRKALTTWGKWVDSDVDVGKTRVFFQGISPSHYNGTEWNQPTLRDCSRETVPLNGSTYPAGLPLAVSVVKQVLDSIVKPVRLLDITTLSQLRKDAHPGNHSGLWGMDCTHWCIAGLPDTWNELLYSELSASTDTKEE</sequence>
<reference evidence="2" key="1">
    <citation type="journal article" date="2023" name="Front. Plant Sci.">
        <title>Chromosomal-level genome assembly of Melastoma candidum provides insights into trichome evolution.</title>
        <authorList>
            <person name="Zhong Y."/>
            <person name="Wu W."/>
            <person name="Sun C."/>
            <person name="Zou P."/>
            <person name="Liu Y."/>
            <person name="Dai S."/>
            <person name="Zhou R."/>
        </authorList>
    </citation>
    <scope>NUCLEOTIDE SEQUENCE [LARGE SCALE GENOMIC DNA]</scope>
</reference>
<name>A0ACB9RV50_9MYRT</name>
<organism evidence="1 2">
    <name type="scientific">Melastoma candidum</name>
    <dbReference type="NCBI Taxonomy" id="119954"/>
    <lineage>
        <taxon>Eukaryota</taxon>
        <taxon>Viridiplantae</taxon>
        <taxon>Streptophyta</taxon>
        <taxon>Embryophyta</taxon>
        <taxon>Tracheophyta</taxon>
        <taxon>Spermatophyta</taxon>
        <taxon>Magnoliopsida</taxon>
        <taxon>eudicotyledons</taxon>
        <taxon>Gunneridae</taxon>
        <taxon>Pentapetalae</taxon>
        <taxon>rosids</taxon>
        <taxon>malvids</taxon>
        <taxon>Myrtales</taxon>
        <taxon>Melastomataceae</taxon>
        <taxon>Melastomatoideae</taxon>
        <taxon>Melastomateae</taxon>
        <taxon>Melastoma</taxon>
    </lineage>
</organism>
<dbReference type="EMBL" id="CM042882">
    <property type="protein sequence ID" value="KAI4382965.1"/>
    <property type="molecule type" value="Genomic_DNA"/>
</dbReference>
<dbReference type="Proteomes" id="UP001057402">
    <property type="component" value="Chromosome 3"/>
</dbReference>
<evidence type="ECO:0000313" key="2">
    <source>
        <dbReference type="Proteomes" id="UP001057402"/>
    </source>
</evidence>
<gene>
    <name evidence="1" type="ORF">MLD38_008853</name>
</gene>
<comment type="caution">
    <text evidence="1">The sequence shown here is derived from an EMBL/GenBank/DDBJ whole genome shotgun (WGS) entry which is preliminary data.</text>
</comment>
<protein>
    <submittedName>
        <fullName evidence="1">Uncharacterized protein</fullName>
    </submittedName>
</protein>
<keyword evidence="2" id="KW-1185">Reference proteome</keyword>
<evidence type="ECO:0000313" key="1">
    <source>
        <dbReference type="EMBL" id="KAI4382965.1"/>
    </source>
</evidence>
<proteinExistence type="predicted"/>